<dbReference type="InterPro" id="IPR035396">
    <property type="entry name" value="Bac_rhamnosid6H"/>
</dbReference>
<evidence type="ECO:0000259" key="4">
    <source>
        <dbReference type="Pfam" id="PF08531"/>
    </source>
</evidence>
<evidence type="ECO:0000313" key="6">
    <source>
        <dbReference type="EMBL" id="PVY39143.1"/>
    </source>
</evidence>
<feature type="domain" description="Alpha-L-rhamnosidase six-hairpin glycosidase" evidence="5">
    <location>
        <begin position="323"/>
        <end position="636"/>
    </location>
</feature>
<gene>
    <name evidence="6" type="ORF">C8D82_12218</name>
</gene>
<evidence type="ECO:0000256" key="1">
    <source>
        <dbReference type="ARBA" id="ARBA00001445"/>
    </source>
</evidence>
<dbReference type="GeneID" id="78296056"/>
<dbReference type="Pfam" id="PF08531">
    <property type="entry name" value="Bac_rhamnosid_N"/>
    <property type="match status" value="1"/>
</dbReference>
<dbReference type="AlphaFoldDB" id="A0A2U1ARZ0"/>
<dbReference type="PANTHER" id="PTHR33307:SF6">
    <property type="entry name" value="ALPHA-RHAMNOSIDASE (EUROFUNG)-RELATED"/>
    <property type="match status" value="1"/>
</dbReference>
<dbReference type="InterPro" id="IPR013737">
    <property type="entry name" value="Bac_rhamnosid_N"/>
</dbReference>
<dbReference type="Proteomes" id="UP000245959">
    <property type="component" value="Unassembled WGS sequence"/>
</dbReference>
<feature type="domain" description="Bacterial alpha-L-rhamnosidase N-terminal" evidence="4">
    <location>
        <begin position="85"/>
        <end position="202"/>
    </location>
</feature>
<dbReference type="GO" id="GO:0030596">
    <property type="term" value="F:alpha-L-rhamnosidase activity"/>
    <property type="evidence" value="ECO:0007669"/>
    <property type="project" value="UniProtKB-EC"/>
</dbReference>
<evidence type="ECO:0000259" key="5">
    <source>
        <dbReference type="Pfam" id="PF17389"/>
    </source>
</evidence>
<keyword evidence="7" id="KW-1185">Reference proteome</keyword>
<dbReference type="InterPro" id="IPR016007">
    <property type="entry name" value="Alpha_rhamnosid"/>
</dbReference>
<dbReference type="InterPro" id="IPR012341">
    <property type="entry name" value="6hp_glycosidase-like_sf"/>
</dbReference>
<dbReference type="InterPro" id="IPR008902">
    <property type="entry name" value="Rhamnosid_concanavalin"/>
</dbReference>
<dbReference type="InterPro" id="IPR008928">
    <property type="entry name" value="6-hairpin_glycosidase_sf"/>
</dbReference>
<evidence type="ECO:0000256" key="2">
    <source>
        <dbReference type="ARBA" id="ARBA00012652"/>
    </source>
</evidence>
<dbReference type="EMBL" id="QEKH01000022">
    <property type="protein sequence ID" value="PVY39143.1"/>
    <property type="molecule type" value="Genomic_DNA"/>
</dbReference>
<dbReference type="Gene3D" id="2.60.120.260">
    <property type="entry name" value="Galactose-binding domain-like"/>
    <property type="match status" value="2"/>
</dbReference>
<protein>
    <recommendedName>
        <fullName evidence="2">alpha-L-rhamnosidase</fullName>
        <ecNumber evidence="2">3.2.1.40</ecNumber>
    </recommendedName>
</protein>
<dbReference type="Pfam" id="PF17389">
    <property type="entry name" value="Bac_rhamnosid6H"/>
    <property type="match status" value="1"/>
</dbReference>
<evidence type="ECO:0000259" key="3">
    <source>
        <dbReference type="Pfam" id="PF05592"/>
    </source>
</evidence>
<reference evidence="6 7" key="1">
    <citation type="submission" date="2018-04" db="EMBL/GenBank/DDBJ databases">
        <title>Genomic Encyclopedia of Type Strains, Phase IV (KMG-IV): sequencing the most valuable type-strain genomes for metagenomic binning, comparative biology and taxonomic classification.</title>
        <authorList>
            <person name="Goeker M."/>
        </authorList>
    </citation>
    <scope>NUCLEOTIDE SEQUENCE [LARGE SCALE GENOMIC DNA]</scope>
    <source>
        <strain evidence="6 7">DSM 14823</strain>
    </source>
</reference>
<organism evidence="6 7">
    <name type="scientific">Victivallis vadensis</name>
    <dbReference type="NCBI Taxonomy" id="172901"/>
    <lineage>
        <taxon>Bacteria</taxon>
        <taxon>Pseudomonadati</taxon>
        <taxon>Lentisphaerota</taxon>
        <taxon>Lentisphaeria</taxon>
        <taxon>Victivallales</taxon>
        <taxon>Victivallaceae</taxon>
        <taxon>Victivallis</taxon>
    </lineage>
</organism>
<dbReference type="Gene3D" id="2.60.420.10">
    <property type="entry name" value="Maltose phosphorylase, domain 3"/>
    <property type="match status" value="1"/>
</dbReference>
<dbReference type="GO" id="GO:0005975">
    <property type="term" value="P:carbohydrate metabolic process"/>
    <property type="evidence" value="ECO:0007669"/>
    <property type="project" value="InterPro"/>
</dbReference>
<dbReference type="RefSeq" id="WP_165833072.1">
    <property type="nucleotide sequence ID" value="NZ_CABMMC010000010.1"/>
</dbReference>
<accession>A0A2U1ARZ0</accession>
<dbReference type="EC" id="3.2.1.40" evidence="2"/>
<dbReference type="PANTHER" id="PTHR33307">
    <property type="entry name" value="ALPHA-RHAMNOSIDASE (EUROFUNG)"/>
    <property type="match status" value="1"/>
</dbReference>
<proteinExistence type="predicted"/>
<dbReference type="Gene3D" id="1.50.10.10">
    <property type="match status" value="1"/>
</dbReference>
<sequence length="693" mass="78172">MMNYIGGAGNSFCRKSFSIDRTVAEAILTVAADPHTYLWPSWMEVEHEHNWLLAGSFLKYRVFLNSAPAAVGPFRPVRDGRAVAERYDVTGLLRQGENVLAVQSRGEKYGFALTLELTFSDGSRQTVATGPGWKRQNANDFCNPVCWWHPALGMSRGTFGPGEQPEHLDGTRLPQNWERPGFDDSGWEAAAVTAVDPFELEAGEALHYTPVSIAPIRIEQLGDGRIVADFGRAVAGGIELTSPCGAEIELRLGEELLPSGGVRFQMRTGNCYQEGWRFPENGGTLSHFGMRSFRYAELLGYPDRLDPAAIRAVSITLPFREEDSAFSCSDPRLEQVWELCRNSIRYTTLDIYYDCPSRERMAYEADAYINMLTHFAVEHQTATARRTILYQMNHYTWPCEWRMFMIPVVYEYYMHTGDLGLVREVWPRLKSECTFHHLLKDGLVEKFPMRVIVDWPMSCRDEYEFGPAEAVPNAFLYRDLCDQSKLAAALGLAGEAREYEELAVRVKRAFNTRLYDPESGLFLDNAASRHAGFHANMFALAFGVADDDKVERPLAFIAQSGMKCSVYGAQFYLEALFRYGCAEKAVELMTSDSDRSWLEMIRLGATCATEAWNPELKPNMSFVHPWGSAPGNMIMRGVFGLRPTKPGWEEFECKPQPGGLKSGRYRIRVPSGIITAEFDHENGELVTRCTRDK</sequence>
<comment type="caution">
    <text evidence="6">The sequence shown here is derived from an EMBL/GenBank/DDBJ whole genome shotgun (WGS) entry which is preliminary data.</text>
</comment>
<feature type="domain" description="Alpha-L-rhamnosidase concanavalin-like" evidence="3">
    <location>
        <begin position="220"/>
        <end position="315"/>
    </location>
</feature>
<comment type="catalytic activity">
    <reaction evidence="1">
        <text>Hydrolysis of terminal non-reducing alpha-L-rhamnose residues in alpha-L-rhamnosides.</text>
        <dbReference type="EC" id="3.2.1.40"/>
    </reaction>
</comment>
<name>A0A2U1ARZ0_9BACT</name>
<dbReference type="SUPFAM" id="SSF48208">
    <property type="entry name" value="Six-hairpin glycosidases"/>
    <property type="match status" value="1"/>
</dbReference>
<evidence type="ECO:0000313" key="7">
    <source>
        <dbReference type="Proteomes" id="UP000245959"/>
    </source>
</evidence>
<dbReference type="Pfam" id="PF05592">
    <property type="entry name" value="Bac_rhamnosid"/>
    <property type="match status" value="1"/>
</dbReference>